<proteinExistence type="predicted"/>
<protein>
    <submittedName>
        <fullName evidence="1">Uncharacterized protein</fullName>
    </submittedName>
</protein>
<dbReference type="OrthoDB" id="881645at2"/>
<reference evidence="1 2" key="1">
    <citation type="submission" date="2018-06" db="EMBL/GenBank/DDBJ databases">
        <authorList>
            <person name="Liu Z.-W."/>
        </authorList>
    </citation>
    <scope>NUCLEOTIDE SEQUENCE [LARGE SCALE GENOMIC DNA]</scope>
    <source>
        <strain evidence="1 2">2b14</strain>
    </source>
</reference>
<dbReference type="RefSeq" id="WP_112303567.1">
    <property type="nucleotide sequence ID" value="NZ_QMDV01000001.1"/>
</dbReference>
<dbReference type="EMBL" id="QMDV01000001">
    <property type="protein sequence ID" value="RAU83549.1"/>
    <property type="molecule type" value="Genomic_DNA"/>
</dbReference>
<evidence type="ECO:0000313" key="2">
    <source>
        <dbReference type="Proteomes" id="UP000251692"/>
    </source>
</evidence>
<comment type="caution">
    <text evidence="1">The sequence shown here is derived from an EMBL/GenBank/DDBJ whole genome shotgun (WGS) entry which is preliminary data.</text>
</comment>
<dbReference type="Proteomes" id="UP000251692">
    <property type="component" value="Unassembled WGS sequence"/>
</dbReference>
<keyword evidence="2" id="KW-1185">Reference proteome</keyword>
<accession>A0A364RGW5</accession>
<dbReference type="AlphaFoldDB" id="A0A364RGW5"/>
<gene>
    <name evidence="1" type="ORF">DP923_00245</name>
</gene>
<organism evidence="1 2">
    <name type="scientific">Pontibacter arcticus</name>
    <dbReference type="NCBI Taxonomy" id="2080288"/>
    <lineage>
        <taxon>Bacteria</taxon>
        <taxon>Pseudomonadati</taxon>
        <taxon>Bacteroidota</taxon>
        <taxon>Cytophagia</taxon>
        <taxon>Cytophagales</taxon>
        <taxon>Hymenobacteraceae</taxon>
        <taxon>Pontibacter</taxon>
    </lineage>
</organism>
<reference evidence="1 2" key="2">
    <citation type="submission" date="2018-07" db="EMBL/GenBank/DDBJ databases">
        <title>Pontibacter sp. 2b14 genomic sequence and assembly.</title>
        <authorList>
            <person name="Du Z.-J."/>
        </authorList>
    </citation>
    <scope>NUCLEOTIDE SEQUENCE [LARGE SCALE GENOMIC DNA]</scope>
    <source>
        <strain evidence="1 2">2b14</strain>
    </source>
</reference>
<name>A0A364RGW5_9BACT</name>
<evidence type="ECO:0000313" key="1">
    <source>
        <dbReference type="EMBL" id="RAU83549.1"/>
    </source>
</evidence>
<sequence length="179" mass="20057">MSARSFELLLETAFDEETPQLFEGGPSAAYANLEQAFKAARLKTGASANELNFRFEMVRLGAAIAFVKAFTRLADNEKTKEVLDVLSEAVKAKSTQEIDKIIQKKIGSFDHLYHEIFVNEQREHILALFENTLDASSKEELDALIQEGAELLQEVDWDATGSNDDDDEQIDEDLLKSLL</sequence>